<feature type="transmembrane region" description="Helical" evidence="5">
    <location>
        <begin position="232"/>
        <end position="248"/>
    </location>
</feature>
<keyword evidence="4 5" id="KW-0472">Membrane</keyword>
<accession>A0ABM6RU89</accession>
<dbReference type="InterPro" id="IPR051533">
    <property type="entry name" value="WaaL-like"/>
</dbReference>
<gene>
    <name evidence="7" type="ORF">BXT84_14620</name>
</gene>
<feature type="transmembrane region" description="Helical" evidence="5">
    <location>
        <begin position="179"/>
        <end position="202"/>
    </location>
</feature>
<sequence length="465" mass="52311">MKLILATLGSVPCLTMKAAVYKIWFLLLALYVISAPFEGYIVVPGTGGHSIVSLLQRLIVLPLPLYVLYQTLRQEPHTPWWYLVLLTAWLLWVGLTFAIFSPHTYYYVYYTWEQIAGYLLVLSLWTLSRHRTWVKVTVLVTLFLYYGATLMVSFWEIRTAHHLGHSSEGGAHPKPIPTAFFYGPNHLGAALALVLPFIAFAASLVRTRWAYIISSLFTLAGLYVLYKTGSRGGELAIIIEFAALPFVLPRPYKRLALVALAAVLVVFTSLMLYMQALPQTAHLPFALTKVRHIADLFAYHPHRVTAHQGPGSLAIRLALLHSGLQALSHHPWGLGPRGAERYYLYYVHHKSPYNTYGVIDAHNMWLEIAIDFGWLGLSLYVVFYAALLQGLYRLRHASDAFQRYVAWSGFIALTGFIIGSVSPSSVMIGFNIMWIVYGTALVAIRQGTEDGAINKKRHRQDTAPF</sequence>
<feature type="transmembrane region" description="Helical" evidence="5">
    <location>
        <begin position="21"/>
        <end position="43"/>
    </location>
</feature>
<evidence type="ECO:0000256" key="3">
    <source>
        <dbReference type="ARBA" id="ARBA00022989"/>
    </source>
</evidence>
<evidence type="ECO:0000256" key="1">
    <source>
        <dbReference type="ARBA" id="ARBA00004141"/>
    </source>
</evidence>
<feature type="transmembrane region" description="Helical" evidence="5">
    <location>
        <begin position="372"/>
        <end position="392"/>
    </location>
</feature>
<feature type="transmembrane region" description="Helical" evidence="5">
    <location>
        <begin position="404"/>
        <end position="422"/>
    </location>
</feature>
<feature type="transmembrane region" description="Helical" evidence="5">
    <location>
        <begin position="428"/>
        <end position="447"/>
    </location>
</feature>
<feature type="transmembrane region" description="Helical" evidence="5">
    <location>
        <begin position="106"/>
        <end position="127"/>
    </location>
</feature>
<evidence type="ECO:0000259" key="6">
    <source>
        <dbReference type="Pfam" id="PF04932"/>
    </source>
</evidence>
<dbReference type="EMBL" id="CP019454">
    <property type="protein sequence ID" value="AUW95035.1"/>
    <property type="molecule type" value="Genomic_DNA"/>
</dbReference>
<proteinExistence type="predicted"/>
<organism evidence="7 8">
    <name type="scientific">Sulfobacillus thermotolerans</name>
    <dbReference type="NCBI Taxonomy" id="338644"/>
    <lineage>
        <taxon>Bacteria</taxon>
        <taxon>Bacillati</taxon>
        <taxon>Bacillota</taxon>
        <taxon>Clostridia</taxon>
        <taxon>Eubacteriales</taxon>
        <taxon>Clostridiales Family XVII. Incertae Sedis</taxon>
        <taxon>Sulfobacillus</taxon>
    </lineage>
</organism>
<evidence type="ECO:0000313" key="8">
    <source>
        <dbReference type="Proteomes" id="UP000325292"/>
    </source>
</evidence>
<dbReference type="PANTHER" id="PTHR37422">
    <property type="entry name" value="TEICHURONIC ACID BIOSYNTHESIS PROTEIN TUAE"/>
    <property type="match status" value="1"/>
</dbReference>
<name>A0ABM6RU89_9FIRM</name>
<keyword evidence="8" id="KW-1185">Reference proteome</keyword>
<keyword evidence="2 5" id="KW-0812">Transmembrane</keyword>
<dbReference type="InterPro" id="IPR007016">
    <property type="entry name" value="O-antigen_ligase-rel_domated"/>
</dbReference>
<dbReference type="Proteomes" id="UP000325292">
    <property type="component" value="Chromosome"/>
</dbReference>
<evidence type="ECO:0000256" key="5">
    <source>
        <dbReference type="SAM" id="Phobius"/>
    </source>
</evidence>
<feature type="transmembrane region" description="Helical" evidence="5">
    <location>
        <begin position="134"/>
        <end position="155"/>
    </location>
</feature>
<comment type="subcellular location">
    <subcellularLocation>
        <location evidence="1">Membrane</location>
        <topology evidence="1">Multi-pass membrane protein</topology>
    </subcellularLocation>
</comment>
<evidence type="ECO:0000256" key="2">
    <source>
        <dbReference type="ARBA" id="ARBA00022692"/>
    </source>
</evidence>
<dbReference type="Pfam" id="PF04932">
    <property type="entry name" value="Wzy_C"/>
    <property type="match status" value="1"/>
</dbReference>
<reference evidence="7 8" key="1">
    <citation type="journal article" date="2019" name="Sci. Rep.">
        <title>Sulfobacillus thermotolerans: new insights into resistance and metabolic capacities of acidophilic chemolithotrophs.</title>
        <authorList>
            <person name="Panyushkina A.E."/>
            <person name="Babenko V.V."/>
            <person name="Nikitina A.S."/>
            <person name="Selezneva O.V."/>
            <person name="Tsaplina I.A."/>
            <person name="Letarova M.A."/>
            <person name="Kostryukova E.S."/>
            <person name="Letarov A.V."/>
        </authorList>
    </citation>
    <scope>NUCLEOTIDE SEQUENCE [LARGE SCALE GENOMIC DNA]</scope>
    <source>
        <strain evidence="7 8">Kr1</strain>
    </source>
</reference>
<evidence type="ECO:0000256" key="4">
    <source>
        <dbReference type="ARBA" id="ARBA00023136"/>
    </source>
</evidence>
<feature type="transmembrane region" description="Helical" evidence="5">
    <location>
        <begin position="255"/>
        <end position="274"/>
    </location>
</feature>
<feature type="transmembrane region" description="Helical" evidence="5">
    <location>
        <begin position="49"/>
        <end position="68"/>
    </location>
</feature>
<feature type="domain" description="O-antigen ligase-related" evidence="6">
    <location>
        <begin position="217"/>
        <end position="381"/>
    </location>
</feature>
<feature type="transmembrane region" description="Helical" evidence="5">
    <location>
        <begin position="80"/>
        <end position="100"/>
    </location>
</feature>
<protein>
    <recommendedName>
        <fullName evidence="6">O-antigen ligase-related domain-containing protein</fullName>
    </recommendedName>
</protein>
<feature type="transmembrane region" description="Helical" evidence="5">
    <location>
        <begin position="209"/>
        <end position="226"/>
    </location>
</feature>
<dbReference type="PANTHER" id="PTHR37422:SF23">
    <property type="entry name" value="TEICHURONIC ACID BIOSYNTHESIS PROTEIN TUAE"/>
    <property type="match status" value="1"/>
</dbReference>
<evidence type="ECO:0000313" key="7">
    <source>
        <dbReference type="EMBL" id="AUW95035.1"/>
    </source>
</evidence>
<keyword evidence="3 5" id="KW-1133">Transmembrane helix</keyword>